<reference evidence="2 3" key="1">
    <citation type="journal article" date="2020" name="G3 (Bethesda)">
        <title>CeMbio - The Caenorhabditis elegans Microbiome Resource.</title>
        <authorList>
            <person name="Dirksen P."/>
            <person name="Assie A."/>
            <person name="Zimmermann J."/>
            <person name="Zhang F."/>
            <person name="Tietje A.M."/>
            <person name="Marsh S.A."/>
            <person name="Felix M.A."/>
            <person name="Shapira M."/>
            <person name="Kaleta C."/>
            <person name="Schulenburg H."/>
            <person name="Samuel B."/>
        </authorList>
    </citation>
    <scope>NUCLEOTIDE SEQUENCE [LARGE SCALE GENOMIC DNA]</scope>
    <source>
        <strain evidence="2 3">BIGb0172</strain>
    </source>
</reference>
<proteinExistence type="predicted"/>
<dbReference type="PANTHER" id="PTHR37625:SF4">
    <property type="entry name" value="OUTER MEMBRANE LIPOPROTEIN"/>
    <property type="match status" value="1"/>
</dbReference>
<protein>
    <submittedName>
        <fullName evidence="2">Type VI secretion system lipoprotein TssJ</fullName>
    </submittedName>
</protein>
<feature type="signal peptide" evidence="1">
    <location>
        <begin position="1"/>
        <end position="21"/>
    </location>
</feature>
<keyword evidence="3" id="KW-1185">Reference proteome</keyword>
<gene>
    <name evidence="2" type="primary">tssJ</name>
    <name evidence="2" type="ORF">HS961_13835</name>
</gene>
<dbReference type="KEGG" id="cpis:HS961_13835"/>
<dbReference type="Proteomes" id="UP000515240">
    <property type="component" value="Chromosome"/>
</dbReference>
<dbReference type="PROSITE" id="PS51257">
    <property type="entry name" value="PROKAR_LIPOPROTEIN"/>
    <property type="match status" value="1"/>
</dbReference>
<dbReference type="NCBIfam" id="TIGR03352">
    <property type="entry name" value="VI_chp_3"/>
    <property type="match status" value="1"/>
</dbReference>
<evidence type="ECO:0000313" key="2">
    <source>
        <dbReference type="EMBL" id="QMV73827.1"/>
    </source>
</evidence>
<dbReference type="RefSeq" id="WP_182322886.1">
    <property type="nucleotide sequence ID" value="NZ_CP058554.1"/>
</dbReference>
<keyword evidence="1" id="KW-0732">Signal</keyword>
<feature type="chain" id="PRO_5029009962" evidence="1">
    <location>
        <begin position="22"/>
        <end position="189"/>
    </location>
</feature>
<evidence type="ECO:0000256" key="1">
    <source>
        <dbReference type="SAM" id="SignalP"/>
    </source>
</evidence>
<dbReference type="Pfam" id="PF12790">
    <property type="entry name" value="T6SS-SciN"/>
    <property type="match status" value="1"/>
</dbReference>
<organism evidence="2 3">
    <name type="scientific">Comamonas piscis</name>
    <dbReference type="NCBI Taxonomy" id="1562974"/>
    <lineage>
        <taxon>Bacteria</taxon>
        <taxon>Pseudomonadati</taxon>
        <taxon>Pseudomonadota</taxon>
        <taxon>Betaproteobacteria</taxon>
        <taxon>Burkholderiales</taxon>
        <taxon>Comamonadaceae</taxon>
        <taxon>Comamonas</taxon>
    </lineage>
</organism>
<name>A0A7G5EIK2_9BURK</name>
<dbReference type="InterPro" id="IPR038706">
    <property type="entry name" value="Type_VI_SciN-like_sf"/>
</dbReference>
<dbReference type="AlphaFoldDB" id="A0A7G5EIK2"/>
<dbReference type="InterPro" id="IPR017734">
    <property type="entry name" value="T6SS_SciN"/>
</dbReference>
<dbReference type="PANTHER" id="PTHR37625">
    <property type="entry name" value="OUTER MEMBRANE LIPOPROTEIN-RELATED"/>
    <property type="match status" value="1"/>
</dbReference>
<dbReference type="EMBL" id="CP058554">
    <property type="protein sequence ID" value="QMV73827.1"/>
    <property type="molecule type" value="Genomic_DNA"/>
</dbReference>
<evidence type="ECO:0000313" key="3">
    <source>
        <dbReference type="Proteomes" id="UP000515240"/>
    </source>
</evidence>
<keyword evidence="2" id="KW-0449">Lipoprotein</keyword>
<accession>A0A7G5EIK2</accession>
<dbReference type="Gene3D" id="2.60.40.4150">
    <property type="entry name" value="Type VI secretion system, lipoprotein SciN"/>
    <property type="match status" value="1"/>
</dbReference>
<sequence length="189" mass="20229">MKNSFLLPATMFLIAGCAAPAPTVSAPYTVVITADNQLNLDRNGKPTPVEIRIYRLKGITAFNNSDFFGLYDKDAQLLASELVSKEAFMLQPGEAKVLTGKASNEERALGVFVAYRDLDMAVWRGVAPLPAPKEVGRFSVFNPTFESSYIKVDVGPNKLAVSSNVVQVPVPTGSAPSLPSAPGGIRLPF</sequence>